<accession>A0A8S1PW14</accession>
<evidence type="ECO:0000313" key="2">
    <source>
        <dbReference type="Proteomes" id="UP000688137"/>
    </source>
</evidence>
<name>A0A8S1PW14_PARPR</name>
<dbReference type="OMA" id="QCEADQK"/>
<dbReference type="Proteomes" id="UP000688137">
    <property type="component" value="Unassembled WGS sequence"/>
</dbReference>
<reference evidence="1" key="1">
    <citation type="submission" date="2021-01" db="EMBL/GenBank/DDBJ databases">
        <authorList>
            <consortium name="Genoscope - CEA"/>
            <person name="William W."/>
        </authorList>
    </citation>
    <scope>NUCLEOTIDE SEQUENCE</scope>
</reference>
<proteinExistence type="predicted"/>
<evidence type="ECO:0000313" key="1">
    <source>
        <dbReference type="EMBL" id="CAD8107244.1"/>
    </source>
</evidence>
<sequence>MNIKQQLLNQQIQSYQHSDGTCFCSVCLCSKCYCKQKPQQTHYINEPKSIYNIDYDSRRTPNKHSRLPNQNYQGRQKALSLHSVYNDDFDKKQLNKSFLDNTQYPQNNSFSIPFCGCNTYALQFPGKTSMPPQLLKPLNQIQLLPGKLDSKSNYQREHKYHKLDQDKIINFSKITNQRLHTNSKEKNIYLNSNYQEQYKGQIAKKVQQLPIQQSYLPFGLSNKGINHHYVSTNKKDYEPQSFYQCEADQKLQKLSDQILSQQ</sequence>
<gene>
    <name evidence="1" type="ORF">PPRIM_AZ9-3.1.T1330071</name>
</gene>
<dbReference type="AlphaFoldDB" id="A0A8S1PW14"/>
<evidence type="ECO:0008006" key="3">
    <source>
        <dbReference type="Google" id="ProtNLM"/>
    </source>
</evidence>
<protein>
    <recommendedName>
        <fullName evidence="3">STOP protein</fullName>
    </recommendedName>
</protein>
<comment type="caution">
    <text evidence="1">The sequence shown here is derived from an EMBL/GenBank/DDBJ whole genome shotgun (WGS) entry which is preliminary data.</text>
</comment>
<dbReference type="EMBL" id="CAJJDM010000136">
    <property type="protein sequence ID" value="CAD8107244.1"/>
    <property type="molecule type" value="Genomic_DNA"/>
</dbReference>
<organism evidence="1 2">
    <name type="scientific">Paramecium primaurelia</name>
    <dbReference type="NCBI Taxonomy" id="5886"/>
    <lineage>
        <taxon>Eukaryota</taxon>
        <taxon>Sar</taxon>
        <taxon>Alveolata</taxon>
        <taxon>Ciliophora</taxon>
        <taxon>Intramacronucleata</taxon>
        <taxon>Oligohymenophorea</taxon>
        <taxon>Peniculida</taxon>
        <taxon>Parameciidae</taxon>
        <taxon>Paramecium</taxon>
    </lineage>
</organism>
<keyword evidence="2" id="KW-1185">Reference proteome</keyword>